<dbReference type="Proteomes" id="UP000198828">
    <property type="component" value="Unassembled WGS sequence"/>
</dbReference>
<sequence length="412" mass="46749">MNRIIRGIILSLFFILLLNPLALASVGIEDEVKAYLLGDFETGEILEGYNAYQPIEIASISKLMSYLIVMEHVDRGEIGLDDKVYIDDDVTRIKGSSLELKEGEVFTVRQLLEASLVVSANDATYALAKYVAGSEEEFVKRMNYRAQSLGLESAYFINSTGLPQGEEQNKMSTKDIFELSRYIIREFPETLTFTSIPNIHLENRDYDKENTNPLLKEIKGVDGLKTGFTNKAGYCLVATINIKGDNVETEDFRLISIIMGSGNEEKRKELSKELIEYGLNNYTRRIIAKENMPVDLIYLPSSKNEVIEVYPTRNFTITVRKGDSIHREVLVNEDISLPLKSMEKIGRLNILLNGEILDQIDLVVHQDVEKANIFIRIYRYVKRIIGKIIEKLLTIAVNDSDVLTIIKKSCKI</sequence>
<feature type="active site" description="Proton acceptor" evidence="13">
    <location>
        <position position="62"/>
    </location>
</feature>
<evidence type="ECO:0000259" key="16">
    <source>
        <dbReference type="SMART" id="SM00936"/>
    </source>
</evidence>
<dbReference type="Gene3D" id="3.40.710.10">
    <property type="entry name" value="DD-peptidase/beta-lactamase superfamily"/>
    <property type="match status" value="1"/>
</dbReference>
<accession>A0A1H3CCW4</accession>
<dbReference type="SUPFAM" id="SSF69189">
    <property type="entry name" value="Penicillin-binding protein associated domain"/>
    <property type="match status" value="1"/>
</dbReference>
<keyword evidence="5 17" id="KW-0121">Carboxypeptidase</keyword>
<evidence type="ECO:0000256" key="5">
    <source>
        <dbReference type="ARBA" id="ARBA00022645"/>
    </source>
</evidence>
<gene>
    <name evidence="17" type="ORF">SAMN05660923_02443</name>
</gene>
<dbReference type="InterPro" id="IPR012907">
    <property type="entry name" value="Peptidase_S11_C"/>
</dbReference>
<dbReference type="GO" id="GO:0006508">
    <property type="term" value="P:proteolysis"/>
    <property type="evidence" value="ECO:0007669"/>
    <property type="project" value="UniProtKB-KW"/>
</dbReference>
<feature type="binding site" evidence="14">
    <location>
        <position position="225"/>
    </location>
    <ligand>
        <name>substrate</name>
    </ligand>
</feature>
<evidence type="ECO:0000256" key="13">
    <source>
        <dbReference type="PIRSR" id="PIRSR618044-1"/>
    </source>
</evidence>
<dbReference type="OrthoDB" id="9791132at2"/>
<evidence type="ECO:0000256" key="15">
    <source>
        <dbReference type="RuleBase" id="RU004016"/>
    </source>
</evidence>
<keyword evidence="8" id="KW-0378">Hydrolase</keyword>
<name>A0A1H3CCW4_9FIRM</name>
<organism evidence="17 18">
    <name type="scientific">Tepidimicrobium xylanilyticum</name>
    <dbReference type="NCBI Taxonomy" id="1123352"/>
    <lineage>
        <taxon>Bacteria</taxon>
        <taxon>Bacillati</taxon>
        <taxon>Bacillota</taxon>
        <taxon>Tissierellia</taxon>
        <taxon>Tissierellales</taxon>
        <taxon>Tepidimicrobiaceae</taxon>
        <taxon>Tepidimicrobium</taxon>
    </lineage>
</organism>
<dbReference type="PANTHER" id="PTHR21581">
    <property type="entry name" value="D-ALANYL-D-ALANINE CARBOXYPEPTIDASE"/>
    <property type="match status" value="1"/>
</dbReference>
<comment type="catalytic activity">
    <reaction evidence="12">
        <text>Preferential cleavage: (Ac)2-L-Lys-D-Ala-|-D-Ala. Also transpeptidation of peptidyl-alanyl moieties that are N-acyl substituents of D-alanine.</text>
        <dbReference type="EC" id="3.4.16.4"/>
    </reaction>
</comment>
<keyword evidence="7" id="KW-0732">Signal</keyword>
<dbReference type="Pfam" id="PF00768">
    <property type="entry name" value="Peptidase_S11"/>
    <property type="match status" value="1"/>
</dbReference>
<evidence type="ECO:0000256" key="14">
    <source>
        <dbReference type="PIRSR" id="PIRSR618044-2"/>
    </source>
</evidence>
<keyword evidence="18" id="KW-1185">Reference proteome</keyword>
<evidence type="ECO:0000256" key="4">
    <source>
        <dbReference type="ARBA" id="ARBA00012448"/>
    </source>
</evidence>
<dbReference type="SUPFAM" id="SSF56601">
    <property type="entry name" value="beta-lactamase/transpeptidase-like"/>
    <property type="match status" value="1"/>
</dbReference>
<evidence type="ECO:0000256" key="9">
    <source>
        <dbReference type="ARBA" id="ARBA00022960"/>
    </source>
</evidence>
<evidence type="ECO:0000256" key="8">
    <source>
        <dbReference type="ARBA" id="ARBA00022801"/>
    </source>
</evidence>
<dbReference type="EC" id="3.4.16.4" evidence="4"/>
<feature type="active site" evidence="13">
    <location>
        <position position="119"/>
    </location>
</feature>
<dbReference type="InterPro" id="IPR001967">
    <property type="entry name" value="Peptidase_S11_N"/>
</dbReference>
<reference evidence="17 18" key="1">
    <citation type="submission" date="2016-10" db="EMBL/GenBank/DDBJ databases">
        <authorList>
            <person name="de Groot N.N."/>
        </authorList>
    </citation>
    <scope>NUCLEOTIDE SEQUENCE [LARGE SCALE GENOMIC DNA]</scope>
    <source>
        <strain evidence="17 18">DSM 23310</strain>
    </source>
</reference>
<evidence type="ECO:0000256" key="2">
    <source>
        <dbReference type="ARBA" id="ARBA00004752"/>
    </source>
</evidence>
<evidence type="ECO:0000313" key="17">
    <source>
        <dbReference type="EMBL" id="SDX51434.1"/>
    </source>
</evidence>
<dbReference type="InterPro" id="IPR018044">
    <property type="entry name" value="Peptidase_S11"/>
</dbReference>
<protein>
    <recommendedName>
        <fullName evidence="4">serine-type D-Ala-D-Ala carboxypeptidase</fullName>
        <ecNumber evidence="4">3.4.16.4</ecNumber>
    </recommendedName>
</protein>
<dbReference type="InterPro" id="IPR015956">
    <property type="entry name" value="Peniciliin-bd_prot_C_sf"/>
</dbReference>
<dbReference type="GO" id="GO:0071555">
    <property type="term" value="P:cell wall organization"/>
    <property type="evidence" value="ECO:0007669"/>
    <property type="project" value="UniProtKB-KW"/>
</dbReference>
<keyword evidence="11" id="KW-0961">Cell wall biogenesis/degradation</keyword>
<dbReference type="Gene3D" id="2.60.410.10">
    <property type="entry name" value="D-Ala-D-Ala carboxypeptidase, C-terminal domain"/>
    <property type="match status" value="1"/>
</dbReference>
<dbReference type="AlphaFoldDB" id="A0A1H3CCW4"/>
<dbReference type="GO" id="GO:0009002">
    <property type="term" value="F:serine-type D-Ala-D-Ala carboxypeptidase activity"/>
    <property type="evidence" value="ECO:0007669"/>
    <property type="project" value="UniProtKB-EC"/>
</dbReference>
<evidence type="ECO:0000256" key="7">
    <source>
        <dbReference type="ARBA" id="ARBA00022729"/>
    </source>
</evidence>
<proteinExistence type="inferred from homology"/>
<keyword evidence="10" id="KW-0573">Peptidoglycan synthesis</keyword>
<evidence type="ECO:0000256" key="12">
    <source>
        <dbReference type="ARBA" id="ARBA00034000"/>
    </source>
</evidence>
<evidence type="ECO:0000256" key="10">
    <source>
        <dbReference type="ARBA" id="ARBA00022984"/>
    </source>
</evidence>
<evidence type="ECO:0000256" key="3">
    <source>
        <dbReference type="ARBA" id="ARBA00007164"/>
    </source>
</evidence>
<evidence type="ECO:0000256" key="1">
    <source>
        <dbReference type="ARBA" id="ARBA00003217"/>
    </source>
</evidence>
<dbReference type="Pfam" id="PF07943">
    <property type="entry name" value="PBP5_C"/>
    <property type="match status" value="1"/>
</dbReference>
<feature type="active site" description="Acyl-ester intermediate" evidence="13">
    <location>
        <position position="59"/>
    </location>
</feature>
<dbReference type="PANTHER" id="PTHR21581:SF11">
    <property type="entry name" value="D-ALANYL-D-ALANINE CARBOXYPEPTIDASE DACA"/>
    <property type="match status" value="1"/>
</dbReference>
<comment type="similarity">
    <text evidence="3 15">Belongs to the peptidase S11 family.</text>
</comment>
<dbReference type="InterPro" id="IPR012338">
    <property type="entry name" value="Beta-lactam/transpept-like"/>
</dbReference>
<dbReference type="RefSeq" id="WP_159428690.1">
    <property type="nucleotide sequence ID" value="NZ_FNNG01000012.1"/>
</dbReference>
<evidence type="ECO:0000313" key="18">
    <source>
        <dbReference type="Proteomes" id="UP000198828"/>
    </source>
</evidence>
<keyword evidence="6" id="KW-0645">Protease</keyword>
<dbReference type="InterPro" id="IPR037167">
    <property type="entry name" value="Peptidase_S11_C_sf"/>
</dbReference>
<evidence type="ECO:0000256" key="11">
    <source>
        <dbReference type="ARBA" id="ARBA00023316"/>
    </source>
</evidence>
<comment type="pathway">
    <text evidence="2">Cell wall biogenesis; peptidoglycan biosynthesis.</text>
</comment>
<dbReference type="EMBL" id="FNNG01000012">
    <property type="protein sequence ID" value="SDX51434.1"/>
    <property type="molecule type" value="Genomic_DNA"/>
</dbReference>
<dbReference type="SMART" id="SM00936">
    <property type="entry name" value="PBP5_C"/>
    <property type="match status" value="1"/>
</dbReference>
<evidence type="ECO:0000256" key="6">
    <source>
        <dbReference type="ARBA" id="ARBA00022670"/>
    </source>
</evidence>
<dbReference type="PRINTS" id="PR00725">
    <property type="entry name" value="DADACBPTASE1"/>
</dbReference>
<dbReference type="UniPathway" id="UPA00219"/>
<comment type="function">
    <text evidence="1">Removes C-terminal D-alanyl residues from sugar-peptide cell wall precursors.</text>
</comment>
<dbReference type="GO" id="GO:0009252">
    <property type="term" value="P:peptidoglycan biosynthetic process"/>
    <property type="evidence" value="ECO:0007669"/>
    <property type="project" value="UniProtKB-UniPathway"/>
</dbReference>
<feature type="domain" description="Peptidase S11 D-Ala-D-Ala carboxypeptidase A C-terminal" evidence="16">
    <location>
        <begin position="282"/>
        <end position="370"/>
    </location>
</feature>
<dbReference type="GO" id="GO:0008360">
    <property type="term" value="P:regulation of cell shape"/>
    <property type="evidence" value="ECO:0007669"/>
    <property type="project" value="UniProtKB-KW"/>
</dbReference>
<keyword evidence="9" id="KW-0133">Cell shape</keyword>